<evidence type="ECO:0000313" key="4">
    <source>
        <dbReference type="EMBL" id="SFU89359.1"/>
    </source>
</evidence>
<evidence type="ECO:0000313" key="5">
    <source>
        <dbReference type="Proteomes" id="UP000183508"/>
    </source>
</evidence>
<dbReference type="Pfam" id="PF07963">
    <property type="entry name" value="N_methyl"/>
    <property type="match status" value="1"/>
</dbReference>
<gene>
    <name evidence="4" type="ORF">SAMN05421543_11245</name>
</gene>
<feature type="transmembrane region" description="Helical" evidence="3">
    <location>
        <begin position="12"/>
        <end position="34"/>
    </location>
</feature>
<dbReference type="InterPro" id="IPR045584">
    <property type="entry name" value="Pilin-like"/>
</dbReference>
<dbReference type="STRING" id="392015.SAMN05421543_11245"/>
<accession>A0A1I7JW99</accession>
<protein>
    <submittedName>
        <fullName evidence="4">Prepilin-type N-terminal cleavage/methylation domain-containing protein</fullName>
    </submittedName>
</protein>
<dbReference type="GO" id="GO:0009986">
    <property type="term" value="C:cell surface"/>
    <property type="evidence" value="ECO:0007669"/>
    <property type="project" value="UniProtKB-SubCell"/>
</dbReference>
<dbReference type="SUPFAM" id="SSF54523">
    <property type="entry name" value="Pili subunits"/>
    <property type="match status" value="1"/>
</dbReference>
<evidence type="ECO:0000256" key="3">
    <source>
        <dbReference type="SAM" id="Phobius"/>
    </source>
</evidence>
<keyword evidence="2" id="KW-0178">Competence</keyword>
<dbReference type="Proteomes" id="UP000183508">
    <property type="component" value="Unassembled WGS sequence"/>
</dbReference>
<organism evidence="4 5">
    <name type="scientific">Alicyclobacillus macrosporangiidus</name>
    <dbReference type="NCBI Taxonomy" id="392015"/>
    <lineage>
        <taxon>Bacteria</taxon>
        <taxon>Bacillati</taxon>
        <taxon>Bacillota</taxon>
        <taxon>Bacilli</taxon>
        <taxon>Bacillales</taxon>
        <taxon>Alicyclobacillaceae</taxon>
        <taxon>Alicyclobacillus</taxon>
    </lineage>
</organism>
<proteinExistence type="predicted"/>
<dbReference type="PROSITE" id="PS00409">
    <property type="entry name" value="PROKAR_NTER_METHYL"/>
    <property type="match status" value="1"/>
</dbReference>
<dbReference type="AlphaFoldDB" id="A0A1I7JW99"/>
<keyword evidence="5" id="KW-1185">Reference proteome</keyword>
<name>A0A1I7JW99_9BACL</name>
<dbReference type="GO" id="GO:0030420">
    <property type="term" value="P:establishment of competence for transformation"/>
    <property type="evidence" value="ECO:0007669"/>
    <property type="project" value="UniProtKB-KW"/>
</dbReference>
<evidence type="ECO:0000256" key="1">
    <source>
        <dbReference type="ARBA" id="ARBA00004241"/>
    </source>
</evidence>
<keyword evidence="3" id="KW-0812">Transmembrane</keyword>
<reference evidence="5" key="1">
    <citation type="submission" date="2016-10" db="EMBL/GenBank/DDBJ databases">
        <authorList>
            <person name="Varghese N."/>
        </authorList>
    </citation>
    <scope>NUCLEOTIDE SEQUENCE [LARGE SCALE GENOMIC DNA]</scope>
    <source>
        <strain evidence="5">DSM 17980</strain>
    </source>
</reference>
<sequence length="171" mass="18290">MSASHGLTLVELLATIVIASVIMTVVFYLSNFVYRSWRSYTPSANLHTALQFVDQRLETIFQNVTEVESNPSPAQLTCKDTSGNTIDLEVQSGNALAVLNGQPVVGIVVTITPPTGSPQQFVLGRGDVSLAGTTFTVDSNVVHVQLQGTYLAQQPFATYVMSESFAVGGGY</sequence>
<dbReference type="RefSeq" id="WP_074953045.1">
    <property type="nucleotide sequence ID" value="NZ_FPBV01000012.1"/>
</dbReference>
<comment type="subcellular location">
    <subcellularLocation>
        <location evidence="1">Cell surface</location>
    </subcellularLocation>
</comment>
<keyword evidence="3" id="KW-0472">Membrane</keyword>
<dbReference type="EMBL" id="FPBV01000012">
    <property type="protein sequence ID" value="SFU89359.1"/>
    <property type="molecule type" value="Genomic_DNA"/>
</dbReference>
<keyword evidence="3" id="KW-1133">Transmembrane helix</keyword>
<dbReference type="InterPro" id="IPR012902">
    <property type="entry name" value="N_methyl_site"/>
</dbReference>
<dbReference type="NCBIfam" id="TIGR02532">
    <property type="entry name" value="IV_pilin_GFxxxE"/>
    <property type="match status" value="1"/>
</dbReference>
<evidence type="ECO:0000256" key="2">
    <source>
        <dbReference type="ARBA" id="ARBA00023287"/>
    </source>
</evidence>